<gene>
    <name evidence="5" type="ORF">MEBOL_003767</name>
</gene>
<dbReference type="EMBL" id="CP022163">
    <property type="protein sequence ID" value="ATB30307.1"/>
    <property type="molecule type" value="Genomic_DNA"/>
</dbReference>
<dbReference type="SUPFAM" id="SSF55729">
    <property type="entry name" value="Acyl-CoA N-acyltransferases (Nat)"/>
    <property type="match status" value="1"/>
</dbReference>
<dbReference type="InterPro" id="IPR051531">
    <property type="entry name" value="N-acetyltransferase"/>
</dbReference>
<dbReference type="GO" id="GO:0008999">
    <property type="term" value="F:protein-N-terminal-alanine acetyltransferase activity"/>
    <property type="evidence" value="ECO:0007669"/>
    <property type="project" value="TreeGrafter"/>
</dbReference>
<dbReference type="Proteomes" id="UP000217289">
    <property type="component" value="Chromosome"/>
</dbReference>
<feature type="domain" description="N-acetyltransferase" evidence="4">
    <location>
        <begin position="46"/>
        <end position="206"/>
    </location>
</feature>
<evidence type="ECO:0000256" key="3">
    <source>
        <dbReference type="ARBA" id="ARBA00038502"/>
    </source>
</evidence>
<dbReference type="Pfam" id="PF13302">
    <property type="entry name" value="Acetyltransf_3"/>
    <property type="match status" value="1"/>
</dbReference>
<evidence type="ECO:0000313" key="5">
    <source>
        <dbReference type="EMBL" id="ATB30307.1"/>
    </source>
</evidence>
<evidence type="ECO:0000256" key="2">
    <source>
        <dbReference type="ARBA" id="ARBA00023315"/>
    </source>
</evidence>
<dbReference type="PANTHER" id="PTHR43792">
    <property type="entry name" value="GNAT FAMILY, PUTATIVE (AFU_ORTHOLOGUE AFUA_3G00765)-RELATED-RELATED"/>
    <property type="match status" value="1"/>
</dbReference>
<sequence>MKRARTSPPRASVAPFPMRPESSQVLLTTPRLYVTQLPPDAAARVLTYHTANRDHLGPVSPTRPDNFFTVTWWRSRLAQDAEDWRRGLALRLFLLPRESPPSFGPVIGSVSLSDIRRGALQCGELGFGLDARHQGLGLMSEAVHALCDYAFGPLGLHRLQANHLPDNHRSAAVLHRVGFSVEGLARQSVLIDGRWRDHVLTARLAPGALER</sequence>
<evidence type="ECO:0000259" key="4">
    <source>
        <dbReference type="PROSITE" id="PS51186"/>
    </source>
</evidence>
<dbReference type="GO" id="GO:0005737">
    <property type="term" value="C:cytoplasm"/>
    <property type="evidence" value="ECO:0007669"/>
    <property type="project" value="TreeGrafter"/>
</dbReference>
<comment type="similarity">
    <text evidence="3">Belongs to the acetyltransferase family. RimJ subfamily.</text>
</comment>
<proteinExistence type="inferred from homology"/>
<keyword evidence="6" id="KW-1185">Reference proteome</keyword>
<name>A0A250IGM2_9BACT</name>
<keyword evidence="1 5" id="KW-0808">Transferase</keyword>
<dbReference type="PANTHER" id="PTHR43792:SF8">
    <property type="entry name" value="[RIBOSOMAL PROTEIN US5]-ALANINE N-ACETYLTRANSFERASE"/>
    <property type="match status" value="1"/>
</dbReference>
<dbReference type="Gene3D" id="3.40.630.30">
    <property type="match status" value="1"/>
</dbReference>
<evidence type="ECO:0000313" key="6">
    <source>
        <dbReference type="Proteomes" id="UP000217289"/>
    </source>
</evidence>
<accession>A0A250IGM2</accession>
<keyword evidence="2" id="KW-0012">Acyltransferase</keyword>
<organism evidence="5 6">
    <name type="scientific">Melittangium boletus DSM 14713</name>
    <dbReference type="NCBI Taxonomy" id="1294270"/>
    <lineage>
        <taxon>Bacteria</taxon>
        <taxon>Pseudomonadati</taxon>
        <taxon>Myxococcota</taxon>
        <taxon>Myxococcia</taxon>
        <taxon>Myxococcales</taxon>
        <taxon>Cystobacterineae</taxon>
        <taxon>Archangiaceae</taxon>
        <taxon>Melittangium</taxon>
    </lineage>
</organism>
<dbReference type="KEGG" id="mbd:MEBOL_003767"/>
<evidence type="ECO:0000256" key="1">
    <source>
        <dbReference type="ARBA" id="ARBA00022679"/>
    </source>
</evidence>
<dbReference type="PROSITE" id="PS51186">
    <property type="entry name" value="GNAT"/>
    <property type="match status" value="1"/>
</dbReference>
<dbReference type="AlphaFoldDB" id="A0A250IGM2"/>
<dbReference type="InterPro" id="IPR016181">
    <property type="entry name" value="Acyl_CoA_acyltransferase"/>
</dbReference>
<protein>
    <submittedName>
        <fullName evidence="5">Ribosomal-protein-S5p-alanine acetyltransferase</fullName>
    </submittedName>
</protein>
<reference evidence="5 6" key="1">
    <citation type="submission" date="2017-06" db="EMBL/GenBank/DDBJ databases">
        <authorList>
            <person name="Kim H.J."/>
            <person name="Triplett B.A."/>
        </authorList>
    </citation>
    <scope>NUCLEOTIDE SEQUENCE [LARGE SCALE GENOMIC DNA]</scope>
    <source>
        <strain evidence="5 6">DSM 14713</strain>
    </source>
</reference>
<dbReference type="InterPro" id="IPR000182">
    <property type="entry name" value="GNAT_dom"/>
</dbReference>